<dbReference type="HOGENOM" id="CLU_017436_6_0_9"/>
<feature type="domain" description="PucR C-terminal helix-turn-helix" evidence="2">
    <location>
        <begin position="325"/>
        <end position="378"/>
    </location>
</feature>
<dbReference type="RefSeq" id="WP_013624547.1">
    <property type="nucleotide sequence ID" value="NC_015172.1"/>
</dbReference>
<dbReference type="InterPro" id="IPR012914">
    <property type="entry name" value="PucR_dom"/>
</dbReference>
<dbReference type="Gene3D" id="1.10.10.2840">
    <property type="entry name" value="PucR C-terminal helix-turn-helix domain"/>
    <property type="match status" value="1"/>
</dbReference>
<dbReference type="InterPro" id="IPR025736">
    <property type="entry name" value="PucR_C-HTH_dom"/>
</dbReference>
<dbReference type="eggNOG" id="COG2508">
    <property type="taxonomic scope" value="Bacteria"/>
</dbReference>
<evidence type="ECO:0000259" key="1">
    <source>
        <dbReference type="Pfam" id="PF07905"/>
    </source>
</evidence>
<sequence>MAATLKNLCKYARENYGMNLICGESNMNNLVNWVHMLEDPETAGFLHGQELIFSTGIGHRNTEWLLEFAKGLVEHQASGLVLNIGPYIESVPEDLIRFCREVRFPLFTIPWKTRIVDITNDFCRKIIKSEENEVTVASAFRNAIFFPEQGAEYRPVLERREFDLETDFCVLAISIRGISNEDYPEYDKIVRLKFTRIFVNHSDRFNIFRQDKNLIAVLQNFDPDFIEKAVDTLHEELKYGYPDCKINIGISFNGQGITSLARNYKRATALARIAEKQDKVKLSYQNIGLYQLLIEVEDPKALRKFYEDTLGKLESYDLKYKTDYVATLKNYLDNNASVQEVAKETFVHRNTINYKIKKIKELLQSELNYQDGLKLLLAYYVRELL</sequence>
<reference evidence="4" key="2">
    <citation type="submission" date="2011-02" db="EMBL/GenBank/DDBJ databases">
        <title>The complete genome of Syntrophobotulus glycolicus DSM 8271.</title>
        <authorList>
            <person name="Lucas S."/>
            <person name="Copeland A."/>
            <person name="Lapidus A."/>
            <person name="Bruce D."/>
            <person name="Goodwin L."/>
            <person name="Pitluck S."/>
            <person name="Kyrpides N."/>
            <person name="Mavromatis K."/>
            <person name="Pagani I."/>
            <person name="Ivanova N."/>
            <person name="Mikhailova N."/>
            <person name="Chertkov O."/>
            <person name="Held B."/>
            <person name="Detter J.C."/>
            <person name="Tapia R."/>
            <person name="Han C."/>
            <person name="Land M."/>
            <person name="Hauser L."/>
            <person name="Markowitz V."/>
            <person name="Cheng J.-F."/>
            <person name="Hugenholtz P."/>
            <person name="Woyke T."/>
            <person name="Wu D."/>
            <person name="Spring S."/>
            <person name="Schroeder M."/>
            <person name="Brambilla E."/>
            <person name="Klenk H.-P."/>
            <person name="Eisen J.A."/>
        </authorList>
    </citation>
    <scope>NUCLEOTIDE SEQUENCE [LARGE SCALE GENOMIC DNA]</scope>
    <source>
        <strain evidence="4">DSM 8271 / FlGlyR</strain>
    </source>
</reference>
<name>F0SVX1_SYNGF</name>
<organism evidence="3 4">
    <name type="scientific">Syntrophobotulus glycolicus (strain DSM 8271 / FlGlyR)</name>
    <dbReference type="NCBI Taxonomy" id="645991"/>
    <lineage>
        <taxon>Bacteria</taxon>
        <taxon>Bacillati</taxon>
        <taxon>Bacillota</taxon>
        <taxon>Clostridia</taxon>
        <taxon>Eubacteriales</taxon>
        <taxon>Desulfitobacteriaceae</taxon>
        <taxon>Syntrophobotulus</taxon>
    </lineage>
</organism>
<dbReference type="Pfam" id="PF13556">
    <property type="entry name" value="HTH_30"/>
    <property type="match status" value="1"/>
</dbReference>
<evidence type="ECO:0000313" key="3">
    <source>
        <dbReference type="EMBL" id="ADY55677.1"/>
    </source>
</evidence>
<dbReference type="OrthoDB" id="143422at2"/>
<dbReference type="Pfam" id="PF07905">
    <property type="entry name" value="PucR"/>
    <property type="match status" value="1"/>
</dbReference>
<dbReference type="KEGG" id="sgy:Sgly_1373"/>
<dbReference type="STRING" id="645991.Sgly_1373"/>
<evidence type="ECO:0000259" key="2">
    <source>
        <dbReference type="Pfam" id="PF13556"/>
    </source>
</evidence>
<protein>
    <submittedName>
        <fullName evidence="3">Transcriptional regulator, PucR family</fullName>
    </submittedName>
</protein>
<dbReference type="InterPro" id="IPR051448">
    <property type="entry name" value="CdaR-like_regulators"/>
</dbReference>
<accession>F0SVX1</accession>
<reference evidence="3 4" key="1">
    <citation type="journal article" date="2011" name="Stand. Genomic Sci.">
        <title>Complete genome sequence of Syntrophobotulus glycolicus type strain (FlGlyR).</title>
        <authorList>
            <person name="Han C."/>
            <person name="Mwirichia R."/>
            <person name="Chertkov O."/>
            <person name="Held B."/>
            <person name="Lapidus A."/>
            <person name="Nolan M."/>
            <person name="Lucas S."/>
            <person name="Hammon N."/>
            <person name="Deshpande S."/>
            <person name="Cheng J.F."/>
            <person name="Tapia R."/>
            <person name="Goodwin L."/>
            <person name="Pitluck S."/>
            <person name="Huntemann M."/>
            <person name="Liolios K."/>
            <person name="Ivanova N."/>
            <person name="Pagani I."/>
            <person name="Mavromatis K."/>
            <person name="Ovchinikova G."/>
            <person name="Pati A."/>
            <person name="Chen A."/>
            <person name="Palaniappan K."/>
            <person name="Land M."/>
            <person name="Hauser L."/>
            <person name="Brambilla E.M."/>
            <person name="Rohde M."/>
            <person name="Spring S."/>
            <person name="Sikorski J."/>
            <person name="Goker M."/>
            <person name="Woyke T."/>
            <person name="Bristow J."/>
            <person name="Eisen J.A."/>
            <person name="Markowitz V."/>
            <person name="Hugenholtz P."/>
            <person name="Kyrpides N.C."/>
            <person name="Klenk H.P."/>
            <person name="Detter J.C."/>
        </authorList>
    </citation>
    <scope>NUCLEOTIDE SEQUENCE [LARGE SCALE GENOMIC DNA]</scope>
    <source>
        <strain evidence="4">DSM 8271 / FlGlyR</strain>
    </source>
</reference>
<dbReference type="Proteomes" id="UP000007488">
    <property type="component" value="Chromosome"/>
</dbReference>
<evidence type="ECO:0000313" key="4">
    <source>
        <dbReference type="Proteomes" id="UP000007488"/>
    </source>
</evidence>
<dbReference type="AlphaFoldDB" id="F0SVX1"/>
<dbReference type="InterPro" id="IPR042070">
    <property type="entry name" value="PucR_C-HTH_sf"/>
</dbReference>
<dbReference type="PANTHER" id="PTHR33744">
    <property type="entry name" value="CARBOHYDRATE DIACID REGULATOR"/>
    <property type="match status" value="1"/>
</dbReference>
<dbReference type="PANTHER" id="PTHR33744:SF1">
    <property type="entry name" value="DNA-BINDING TRANSCRIPTIONAL ACTIVATOR ADER"/>
    <property type="match status" value="1"/>
</dbReference>
<dbReference type="EMBL" id="CP002547">
    <property type="protein sequence ID" value="ADY55677.1"/>
    <property type="molecule type" value="Genomic_DNA"/>
</dbReference>
<proteinExistence type="predicted"/>
<feature type="domain" description="Purine catabolism PurC-like" evidence="1">
    <location>
        <begin position="18"/>
        <end position="126"/>
    </location>
</feature>
<keyword evidence="4" id="KW-1185">Reference proteome</keyword>
<gene>
    <name evidence="3" type="ordered locus">Sgly_1373</name>
</gene>